<feature type="compositionally biased region" description="Polar residues" evidence="1">
    <location>
        <begin position="149"/>
        <end position="167"/>
    </location>
</feature>
<feature type="non-terminal residue" evidence="2">
    <location>
        <position position="1"/>
    </location>
</feature>
<dbReference type="EMBL" id="CAJOAX010008372">
    <property type="protein sequence ID" value="CAF4031936.1"/>
    <property type="molecule type" value="Genomic_DNA"/>
</dbReference>
<dbReference type="EMBL" id="CAJNOO010005294">
    <property type="protein sequence ID" value="CAF1412330.1"/>
    <property type="molecule type" value="Genomic_DNA"/>
</dbReference>
<organism evidence="2 4">
    <name type="scientific">Rotaria sordida</name>
    <dbReference type="NCBI Taxonomy" id="392033"/>
    <lineage>
        <taxon>Eukaryota</taxon>
        <taxon>Metazoa</taxon>
        <taxon>Spiralia</taxon>
        <taxon>Gnathifera</taxon>
        <taxon>Rotifera</taxon>
        <taxon>Eurotatoria</taxon>
        <taxon>Bdelloidea</taxon>
        <taxon>Philodinida</taxon>
        <taxon>Philodinidae</taxon>
        <taxon>Rotaria</taxon>
    </lineage>
</organism>
<sequence>MHRPIINELFQNKINLNITKKQHQRLNALELTKDCWYIIKLLIKVLKPFYRATKAISGNDYPTIGITVFIFRRLEKQFLYSISPTDDPLFNTMKECLLNKMTYYNMVKDPSQTITIMFHRYFDPYGLSVMTSNENSKIENEIKYIIRQQTSNSPTQASSTISSNSRGWRSGSMHLTIVRDQK</sequence>
<reference evidence="2" key="1">
    <citation type="submission" date="2021-02" db="EMBL/GenBank/DDBJ databases">
        <authorList>
            <person name="Nowell W R."/>
        </authorList>
    </citation>
    <scope>NUCLEOTIDE SEQUENCE</scope>
</reference>
<dbReference type="SUPFAM" id="SSF53098">
    <property type="entry name" value="Ribonuclease H-like"/>
    <property type="match status" value="1"/>
</dbReference>
<proteinExistence type="predicted"/>
<evidence type="ECO:0000313" key="4">
    <source>
        <dbReference type="Proteomes" id="UP000663882"/>
    </source>
</evidence>
<evidence type="ECO:0000256" key="1">
    <source>
        <dbReference type="SAM" id="MobiDB-lite"/>
    </source>
</evidence>
<evidence type="ECO:0000313" key="2">
    <source>
        <dbReference type="EMBL" id="CAF1412330.1"/>
    </source>
</evidence>
<dbReference type="OrthoDB" id="1869581at2759"/>
<protein>
    <submittedName>
        <fullName evidence="2">Uncharacterized protein</fullName>
    </submittedName>
</protein>
<accession>A0A815LU71</accession>
<feature type="region of interest" description="Disordered" evidence="1">
    <location>
        <begin position="149"/>
        <end position="169"/>
    </location>
</feature>
<evidence type="ECO:0000313" key="3">
    <source>
        <dbReference type="EMBL" id="CAF4031936.1"/>
    </source>
</evidence>
<name>A0A815LU71_9BILA</name>
<comment type="caution">
    <text evidence="2">The sequence shown here is derived from an EMBL/GenBank/DDBJ whole genome shotgun (WGS) entry which is preliminary data.</text>
</comment>
<dbReference type="AlphaFoldDB" id="A0A815LU71"/>
<gene>
    <name evidence="3" type="ORF">OTI717_LOCUS30684</name>
    <name evidence="2" type="ORF">RFH988_LOCUS35272</name>
</gene>
<dbReference type="InterPro" id="IPR012337">
    <property type="entry name" value="RNaseH-like_sf"/>
</dbReference>
<dbReference type="Proteomes" id="UP000663823">
    <property type="component" value="Unassembled WGS sequence"/>
</dbReference>
<dbReference type="Proteomes" id="UP000663882">
    <property type="component" value="Unassembled WGS sequence"/>
</dbReference>